<keyword evidence="4" id="KW-1185">Reference proteome</keyword>
<dbReference type="Proteomes" id="UP000662111">
    <property type="component" value="Unassembled WGS sequence"/>
</dbReference>
<evidence type="ECO:0000313" key="4">
    <source>
        <dbReference type="Proteomes" id="UP000662111"/>
    </source>
</evidence>
<dbReference type="EMBL" id="BMLB01000007">
    <property type="protein sequence ID" value="GGK80326.1"/>
    <property type="molecule type" value="Genomic_DNA"/>
</dbReference>
<gene>
    <name evidence="3" type="ORF">GCM10011509_31020</name>
</gene>
<accession>A0ABQ2FE13</accession>
<dbReference type="InterPro" id="IPR029032">
    <property type="entry name" value="AhpD-like"/>
</dbReference>
<dbReference type="Pfam" id="PF02627">
    <property type="entry name" value="CMD"/>
    <property type="match status" value="1"/>
</dbReference>
<evidence type="ECO:0000256" key="1">
    <source>
        <dbReference type="SAM" id="MobiDB-lite"/>
    </source>
</evidence>
<dbReference type="SUPFAM" id="SSF69118">
    <property type="entry name" value="AhpD-like"/>
    <property type="match status" value="2"/>
</dbReference>
<sequence>MPNGTVCDVSATSVAPDPLLDALLTGVPAGALAVVDPEVLAQTRAAADALYAAPQPLPARVLHGLAAVTAAWQGHGPLHAWHIAEGADEQLLTDDEPADAQLAALRRHVDLLAVSPALSTVADQEALHAAGLSPDQVVLVSQLVAFESYLGRLTVALAALQGTELATVAAPGRTPAGRGRRKLDSPTTVAGSARPTRFTQEVLAWEPWVPAPAEDELTEAQVESFARKATTNSVYFRLISRTPGVTRARSDLDNAIFLRRDGLPKAERELAAAVASKVNDCVYCASVHARKATGFSRRGDDVETLLAVDLPRDADWVPTDLTPLPAGQQGRWATLVDAAARLSAVRPSFGPTDVARMREAGLDDREVVDLATATAFFAWANRLMLSLGEAACPAPPTA</sequence>
<dbReference type="Gene3D" id="1.20.1290.10">
    <property type="entry name" value="AhpD-like"/>
    <property type="match status" value="2"/>
</dbReference>
<proteinExistence type="predicted"/>
<dbReference type="InterPro" id="IPR004675">
    <property type="entry name" value="AhpD_core"/>
</dbReference>
<dbReference type="PANTHER" id="PTHR35446">
    <property type="entry name" value="SI:CH211-175M2.5"/>
    <property type="match status" value="1"/>
</dbReference>
<organism evidence="3 4">
    <name type="scientific">Ornithinimicrobium pekingense</name>
    <dbReference type="NCBI Taxonomy" id="384677"/>
    <lineage>
        <taxon>Bacteria</taxon>
        <taxon>Bacillati</taxon>
        <taxon>Actinomycetota</taxon>
        <taxon>Actinomycetes</taxon>
        <taxon>Micrococcales</taxon>
        <taxon>Ornithinimicrobiaceae</taxon>
        <taxon>Ornithinimicrobium</taxon>
    </lineage>
</organism>
<dbReference type="PANTHER" id="PTHR35446:SF2">
    <property type="entry name" value="CARBOXYMUCONOLACTONE DECARBOXYLASE-LIKE DOMAIN-CONTAINING PROTEIN"/>
    <property type="match status" value="1"/>
</dbReference>
<feature type="domain" description="Carboxymuconolactone decarboxylase-like" evidence="2">
    <location>
        <begin position="243"/>
        <end position="311"/>
    </location>
</feature>
<dbReference type="NCBIfam" id="TIGR01926">
    <property type="entry name" value="peroxid_rel"/>
    <property type="match status" value="1"/>
</dbReference>
<evidence type="ECO:0000259" key="2">
    <source>
        <dbReference type="Pfam" id="PF02627"/>
    </source>
</evidence>
<evidence type="ECO:0000313" key="3">
    <source>
        <dbReference type="EMBL" id="GGK80326.1"/>
    </source>
</evidence>
<dbReference type="NCBIfam" id="TIGR00778">
    <property type="entry name" value="ahpD_dom"/>
    <property type="match status" value="1"/>
</dbReference>
<comment type="caution">
    <text evidence="3">The sequence shown here is derived from an EMBL/GenBank/DDBJ whole genome shotgun (WGS) entry which is preliminary data.</text>
</comment>
<name>A0ABQ2FE13_9MICO</name>
<dbReference type="InterPro" id="IPR003779">
    <property type="entry name" value="CMD-like"/>
</dbReference>
<protein>
    <submittedName>
        <fullName evidence="3">Alkyl hydroperoxide reductase AhpD</fullName>
    </submittedName>
</protein>
<dbReference type="InterPro" id="IPR010195">
    <property type="entry name" value="Uncharacterised_peroxidase-rel"/>
</dbReference>
<feature type="region of interest" description="Disordered" evidence="1">
    <location>
        <begin position="171"/>
        <end position="191"/>
    </location>
</feature>
<reference evidence="4" key="1">
    <citation type="journal article" date="2019" name="Int. J. Syst. Evol. Microbiol.">
        <title>The Global Catalogue of Microorganisms (GCM) 10K type strain sequencing project: providing services to taxonomists for standard genome sequencing and annotation.</title>
        <authorList>
            <consortium name="The Broad Institute Genomics Platform"/>
            <consortium name="The Broad Institute Genome Sequencing Center for Infectious Disease"/>
            <person name="Wu L."/>
            <person name="Ma J."/>
        </authorList>
    </citation>
    <scope>NUCLEOTIDE SEQUENCE [LARGE SCALE GENOMIC DNA]</scope>
    <source>
        <strain evidence="4">CGMCC 1.5362</strain>
    </source>
</reference>